<proteinExistence type="predicted"/>
<dbReference type="EMBL" id="JAIWYP010000010">
    <property type="protein sequence ID" value="KAH3749882.1"/>
    <property type="molecule type" value="Genomic_DNA"/>
</dbReference>
<reference evidence="1" key="2">
    <citation type="submission" date="2020-11" db="EMBL/GenBank/DDBJ databases">
        <authorList>
            <person name="McCartney M.A."/>
            <person name="Auch B."/>
            <person name="Kono T."/>
            <person name="Mallez S."/>
            <person name="Becker A."/>
            <person name="Gohl D.M."/>
            <person name="Silverstein K.A.T."/>
            <person name="Koren S."/>
            <person name="Bechman K.B."/>
            <person name="Herman A."/>
            <person name="Abrahante J.E."/>
            <person name="Garbe J."/>
        </authorList>
    </citation>
    <scope>NUCLEOTIDE SEQUENCE</scope>
    <source>
        <strain evidence="1">Duluth1</strain>
        <tissue evidence="1">Whole animal</tissue>
    </source>
</reference>
<comment type="caution">
    <text evidence="1">The sequence shown here is derived from an EMBL/GenBank/DDBJ whole genome shotgun (WGS) entry which is preliminary data.</text>
</comment>
<accession>A0A9D4DHU3</accession>
<sequence>MKDSQSDYPAKPGQPTSKDRFQEFQHCWRHPSSRSWYLAYIVSCASSTRSSHGTFSFKKQRVSFL</sequence>
<name>A0A9D4DHU3_DREPO</name>
<evidence type="ECO:0000313" key="1">
    <source>
        <dbReference type="EMBL" id="KAH3749882.1"/>
    </source>
</evidence>
<gene>
    <name evidence="1" type="ORF">DPMN_184397</name>
</gene>
<keyword evidence="2" id="KW-1185">Reference proteome</keyword>
<dbReference type="Proteomes" id="UP000828390">
    <property type="component" value="Unassembled WGS sequence"/>
</dbReference>
<protein>
    <submittedName>
        <fullName evidence="1">Uncharacterized protein</fullName>
    </submittedName>
</protein>
<organism evidence="1 2">
    <name type="scientific">Dreissena polymorpha</name>
    <name type="common">Zebra mussel</name>
    <name type="synonym">Mytilus polymorpha</name>
    <dbReference type="NCBI Taxonomy" id="45954"/>
    <lineage>
        <taxon>Eukaryota</taxon>
        <taxon>Metazoa</taxon>
        <taxon>Spiralia</taxon>
        <taxon>Lophotrochozoa</taxon>
        <taxon>Mollusca</taxon>
        <taxon>Bivalvia</taxon>
        <taxon>Autobranchia</taxon>
        <taxon>Heteroconchia</taxon>
        <taxon>Euheterodonta</taxon>
        <taxon>Imparidentia</taxon>
        <taxon>Neoheterodontei</taxon>
        <taxon>Myida</taxon>
        <taxon>Dreissenoidea</taxon>
        <taxon>Dreissenidae</taxon>
        <taxon>Dreissena</taxon>
    </lineage>
</organism>
<reference evidence="1" key="1">
    <citation type="journal article" date="2019" name="bioRxiv">
        <title>The Genome of the Zebra Mussel, Dreissena polymorpha: A Resource for Invasive Species Research.</title>
        <authorList>
            <person name="McCartney M.A."/>
            <person name="Auch B."/>
            <person name="Kono T."/>
            <person name="Mallez S."/>
            <person name="Zhang Y."/>
            <person name="Obille A."/>
            <person name="Becker A."/>
            <person name="Abrahante J.E."/>
            <person name="Garbe J."/>
            <person name="Badalamenti J.P."/>
            <person name="Herman A."/>
            <person name="Mangelson H."/>
            <person name="Liachko I."/>
            <person name="Sullivan S."/>
            <person name="Sone E.D."/>
            <person name="Koren S."/>
            <person name="Silverstein K.A.T."/>
            <person name="Beckman K.B."/>
            <person name="Gohl D.M."/>
        </authorList>
    </citation>
    <scope>NUCLEOTIDE SEQUENCE</scope>
    <source>
        <strain evidence="1">Duluth1</strain>
        <tissue evidence="1">Whole animal</tissue>
    </source>
</reference>
<dbReference type="AlphaFoldDB" id="A0A9D4DHU3"/>
<evidence type="ECO:0000313" key="2">
    <source>
        <dbReference type="Proteomes" id="UP000828390"/>
    </source>
</evidence>